<feature type="transmembrane region" description="Helical" evidence="5">
    <location>
        <begin position="476"/>
        <end position="497"/>
    </location>
</feature>
<evidence type="ECO:0000256" key="4">
    <source>
        <dbReference type="SAM" id="MobiDB-lite"/>
    </source>
</evidence>
<dbReference type="InterPro" id="IPR036770">
    <property type="entry name" value="Ankyrin_rpt-contain_sf"/>
</dbReference>
<dbReference type="PANTHER" id="PTHR24171">
    <property type="entry name" value="ANKYRIN REPEAT DOMAIN-CONTAINING PROTEIN 39-RELATED"/>
    <property type="match status" value="1"/>
</dbReference>
<evidence type="ECO:0000256" key="2">
    <source>
        <dbReference type="ARBA" id="ARBA00023043"/>
    </source>
</evidence>
<dbReference type="SMART" id="SM00248">
    <property type="entry name" value="ANK"/>
    <property type="match status" value="4"/>
</dbReference>
<comment type="caution">
    <text evidence="7">The sequence shown here is derived from an EMBL/GenBank/DDBJ whole genome shotgun (WGS) entry which is preliminary data.</text>
</comment>
<proteinExistence type="predicted"/>
<dbReference type="CDD" id="cd00130">
    <property type="entry name" value="PAS"/>
    <property type="match status" value="1"/>
</dbReference>
<feature type="repeat" description="ANK" evidence="3">
    <location>
        <begin position="1071"/>
        <end position="1103"/>
    </location>
</feature>
<feature type="region of interest" description="Disordered" evidence="4">
    <location>
        <begin position="128"/>
        <end position="157"/>
    </location>
</feature>
<name>A0AAD2JMG7_9STRA</name>
<dbReference type="Pfam" id="PF12796">
    <property type="entry name" value="Ank_2"/>
    <property type="match status" value="2"/>
</dbReference>
<feature type="domain" description="PAS" evidence="6">
    <location>
        <begin position="1147"/>
        <end position="1212"/>
    </location>
</feature>
<dbReference type="Gene3D" id="3.30.450.20">
    <property type="entry name" value="PAS domain"/>
    <property type="match status" value="3"/>
</dbReference>
<sequence length="1267" mass="139958">MMNHPQSNHSNLPNSLMSIDESSEMNSDNETQSYEDHLKAQRNLHRHSFHHSRPTSSSTFHTAVQGPAPPRQKQRMSLREQSTDSAYQKNLQSLASALGQRNSILSDATTTTSLWDTVLESVQADATKAQNDHHDDYNHHHHDDHHGDHHGGHGGKVPHYAPPMQRVFYGKPQVLPHVNWGDLFFDLFFVAAAYNLGSLLISSLNDTDWLRGTVYFVGIFGALFQTWYSDLAFSSRYTVLDQVHHLIWGLKFFSVAGAMVFITPISLMADAHSFETIGFIAAILFEALISMGLTIEVYFKAVGDRTPIENHSWRTIQNYHLPTVVMYTTALVLAILAYPKDEDESTYDTTADYYGNSENSTAATYGTRRELAAASDFSCSSGSRLLVVRMLGAAEVECPDDGRRFLAAAAATDDDCSCHTGALLEMRDLPLGIICFTYFFNISFSLMKSMFLASGDQTNIRDRFVPNNLDYVIHRYGEWIMLMIGESVLSLLIVETIESSDYFIIASLGVLNVMCVHTLIFESQPSTSSGHAIFRSFNGQLTFGLLVQVLSMGLIAFGVCFKIMLSTVLAEASSYGRRLAGSVSVSNEMTASLFSISLTVVLISLELMLVTHKGMTETFQRLWKNRDGGSKGINKKIHKPLLALTIAKGGLIIFVATLSQWENELTEISWIGLLVVFGMLASRVIAWGLVHKEDEIRELFSNGLNAMMPKKQKAGHPGPTSLNDIEEANDISMEIATNRDTWDNLDDCVVVCGKGGSIKYANKTALAEFGYTSENNMIGKNIDTVASNHHRENDRRKAFQDIGKLESHRESWDDSMDIVVVIDRKGVIQYANSMTFQEFGYDSEEELVGKDISELVGGGEAMNHGNYMKSMEGGKVPSKVIGHHRASSNKSGKKRLLYAKRKDGTEFPCMIGLKPIGPNYIAGFIKNLSDLSSIPNYNKEEFLTAASEGNVEEVKRLLAHSTSVLSINEGDYDKRTALHLAADYGHEEVIQLLCEAGADANVVDRWGNRPLDDAIRGRHSDCVHLLKKLGAQRGLKPTVSDLIAASAKGATDEVRIILEEGDADMNGCDYDGRTSLHLASCEGHAQVVEVLCEAGSNIDATDRWNRTPLDEAELRGNMACKEKLLHFGAKGKSRSTDSDTDSDSVGLPEVLEETADSIIVSNYDGVIQKLNRTALAAFGYKSDAELVGHNITLLMRDEYAGRKSFGGSPQTQRISHGSHKSGSTFPCIINERKDEHRQLIISYIKDVSDLTMRGSITISSINRQLAS</sequence>
<keyword evidence="8" id="KW-1185">Reference proteome</keyword>
<gene>
    <name evidence="7" type="ORF">CYCCA115_LOCUS20797</name>
</gene>
<dbReference type="SMART" id="SM00091">
    <property type="entry name" value="PAS"/>
    <property type="match status" value="3"/>
</dbReference>
<feature type="transmembrane region" description="Helical" evidence="5">
    <location>
        <begin position="589"/>
        <end position="611"/>
    </location>
</feature>
<dbReference type="SUPFAM" id="SSF48403">
    <property type="entry name" value="Ankyrin repeat"/>
    <property type="match status" value="1"/>
</dbReference>
<dbReference type="PROSITE" id="PS50297">
    <property type="entry name" value="ANK_REP_REGION"/>
    <property type="match status" value="2"/>
</dbReference>
<evidence type="ECO:0000313" key="8">
    <source>
        <dbReference type="Proteomes" id="UP001295423"/>
    </source>
</evidence>
<keyword evidence="5" id="KW-0812">Transmembrane</keyword>
<keyword evidence="5" id="KW-1133">Transmembrane helix</keyword>
<dbReference type="GO" id="GO:0085020">
    <property type="term" value="P:protein K6-linked ubiquitination"/>
    <property type="evidence" value="ECO:0007669"/>
    <property type="project" value="TreeGrafter"/>
</dbReference>
<keyword evidence="5" id="KW-0472">Membrane</keyword>
<evidence type="ECO:0000259" key="6">
    <source>
        <dbReference type="SMART" id="SM00091"/>
    </source>
</evidence>
<evidence type="ECO:0000256" key="5">
    <source>
        <dbReference type="SAM" id="Phobius"/>
    </source>
</evidence>
<feature type="domain" description="PAS" evidence="6">
    <location>
        <begin position="806"/>
        <end position="873"/>
    </location>
</feature>
<feature type="transmembrane region" description="Helical" evidence="5">
    <location>
        <begin position="503"/>
        <end position="521"/>
    </location>
</feature>
<protein>
    <recommendedName>
        <fullName evidence="6">PAS domain-containing protein</fullName>
    </recommendedName>
</protein>
<reference evidence="7" key="1">
    <citation type="submission" date="2023-08" db="EMBL/GenBank/DDBJ databases">
        <authorList>
            <person name="Audoor S."/>
            <person name="Bilcke G."/>
        </authorList>
    </citation>
    <scope>NUCLEOTIDE SEQUENCE</scope>
</reference>
<dbReference type="InterPro" id="IPR035965">
    <property type="entry name" value="PAS-like_dom_sf"/>
</dbReference>
<feature type="transmembrane region" description="Helical" evidence="5">
    <location>
        <begin position="641"/>
        <end position="658"/>
    </location>
</feature>
<dbReference type="Pfam" id="PF13426">
    <property type="entry name" value="PAS_9"/>
    <property type="match status" value="3"/>
</dbReference>
<feature type="transmembrane region" description="Helical" evidence="5">
    <location>
        <begin position="319"/>
        <end position="338"/>
    </location>
</feature>
<evidence type="ECO:0000256" key="3">
    <source>
        <dbReference type="PROSITE-ProRule" id="PRU00023"/>
    </source>
</evidence>
<feature type="domain" description="PAS" evidence="6">
    <location>
        <begin position="736"/>
        <end position="804"/>
    </location>
</feature>
<feature type="transmembrane region" description="Helical" evidence="5">
    <location>
        <begin position="277"/>
        <end position="299"/>
    </location>
</feature>
<dbReference type="EMBL" id="CAKOGP040002202">
    <property type="protein sequence ID" value="CAJ1964795.1"/>
    <property type="molecule type" value="Genomic_DNA"/>
</dbReference>
<dbReference type="InterPro" id="IPR000014">
    <property type="entry name" value="PAS"/>
</dbReference>
<feature type="region of interest" description="Disordered" evidence="4">
    <location>
        <begin position="1"/>
        <end position="86"/>
    </location>
</feature>
<dbReference type="AlphaFoldDB" id="A0AAD2JMG7"/>
<accession>A0AAD2JMG7</accession>
<dbReference type="SUPFAM" id="SSF55785">
    <property type="entry name" value="PYP-like sensor domain (PAS domain)"/>
    <property type="match status" value="3"/>
</dbReference>
<keyword evidence="1" id="KW-0677">Repeat</keyword>
<feature type="transmembrane region" description="Helical" evidence="5">
    <location>
        <begin position="670"/>
        <end position="690"/>
    </location>
</feature>
<dbReference type="Proteomes" id="UP001295423">
    <property type="component" value="Unassembled WGS sequence"/>
</dbReference>
<dbReference type="NCBIfam" id="TIGR00229">
    <property type="entry name" value="sensory_box"/>
    <property type="match status" value="3"/>
</dbReference>
<feature type="compositionally biased region" description="Basic residues" evidence="4">
    <location>
        <begin position="40"/>
        <end position="53"/>
    </location>
</feature>
<evidence type="ECO:0000256" key="1">
    <source>
        <dbReference type="ARBA" id="ARBA00022737"/>
    </source>
</evidence>
<feature type="compositionally biased region" description="Polar residues" evidence="4">
    <location>
        <begin position="1"/>
        <end position="17"/>
    </location>
</feature>
<feature type="transmembrane region" description="Helical" evidence="5">
    <location>
        <begin position="431"/>
        <end position="455"/>
    </location>
</feature>
<dbReference type="Gene3D" id="1.25.40.20">
    <property type="entry name" value="Ankyrin repeat-containing domain"/>
    <property type="match status" value="2"/>
</dbReference>
<evidence type="ECO:0000313" key="7">
    <source>
        <dbReference type="EMBL" id="CAJ1964795.1"/>
    </source>
</evidence>
<organism evidence="7 8">
    <name type="scientific">Cylindrotheca closterium</name>
    <dbReference type="NCBI Taxonomy" id="2856"/>
    <lineage>
        <taxon>Eukaryota</taxon>
        <taxon>Sar</taxon>
        <taxon>Stramenopiles</taxon>
        <taxon>Ochrophyta</taxon>
        <taxon>Bacillariophyta</taxon>
        <taxon>Bacillariophyceae</taxon>
        <taxon>Bacillariophycidae</taxon>
        <taxon>Bacillariales</taxon>
        <taxon>Bacillariaceae</taxon>
        <taxon>Cylindrotheca</taxon>
    </lineage>
</organism>
<keyword evidence="2 3" id="KW-0040">ANK repeat</keyword>
<feature type="transmembrane region" description="Helical" evidence="5">
    <location>
        <begin position="183"/>
        <end position="201"/>
    </location>
</feature>
<dbReference type="GO" id="GO:0004842">
    <property type="term" value="F:ubiquitin-protein transferase activity"/>
    <property type="evidence" value="ECO:0007669"/>
    <property type="project" value="TreeGrafter"/>
</dbReference>
<feature type="transmembrane region" description="Helical" evidence="5">
    <location>
        <begin position="541"/>
        <end position="569"/>
    </location>
</feature>
<feature type="transmembrane region" description="Helical" evidence="5">
    <location>
        <begin position="245"/>
        <end position="265"/>
    </location>
</feature>
<dbReference type="InterPro" id="IPR002110">
    <property type="entry name" value="Ankyrin_rpt"/>
</dbReference>
<feature type="transmembrane region" description="Helical" evidence="5">
    <location>
        <begin position="213"/>
        <end position="233"/>
    </location>
</feature>
<dbReference type="PANTHER" id="PTHR24171:SF8">
    <property type="entry name" value="BRCA1-ASSOCIATED RING DOMAIN PROTEIN 1"/>
    <property type="match status" value="1"/>
</dbReference>
<dbReference type="PROSITE" id="PS50088">
    <property type="entry name" value="ANK_REPEAT"/>
    <property type="match status" value="2"/>
</dbReference>
<feature type="repeat" description="ANK" evidence="3">
    <location>
        <begin position="973"/>
        <end position="1005"/>
    </location>
</feature>